<feature type="compositionally biased region" description="Low complexity" evidence="5">
    <location>
        <begin position="14"/>
        <end position="29"/>
    </location>
</feature>
<dbReference type="GO" id="GO:0006950">
    <property type="term" value="P:response to stress"/>
    <property type="evidence" value="ECO:0007669"/>
    <property type="project" value="UniProtKB-ARBA"/>
</dbReference>
<dbReference type="GO" id="GO:0005524">
    <property type="term" value="F:ATP binding"/>
    <property type="evidence" value="ECO:0007669"/>
    <property type="project" value="UniProtKB-KW"/>
</dbReference>
<feature type="region of interest" description="Disordered" evidence="5">
    <location>
        <begin position="1"/>
        <end position="30"/>
    </location>
</feature>
<accession>A0A2A2LCU5</accession>
<keyword evidence="3" id="KW-0067">ATP-binding</keyword>
<comment type="caution">
    <text evidence="6">The sequence shown here is derived from an EMBL/GenBank/DDBJ whole genome shotgun (WGS) entry which is preliminary data.</text>
</comment>
<dbReference type="PROSITE" id="PS01036">
    <property type="entry name" value="HSP70_3"/>
    <property type="match status" value="2"/>
</dbReference>
<comment type="similarity">
    <text evidence="1">Belongs to the heat shock protein 70 family.</text>
</comment>
<dbReference type="Gene3D" id="3.30.420.40">
    <property type="match status" value="3"/>
</dbReference>
<proteinExistence type="inferred from homology"/>
<evidence type="ECO:0000256" key="1">
    <source>
        <dbReference type="ARBA" id="ARBA00007381"/>
    </source>
</evidence>
<dbReference type="Proteomes" id="UP000218231">
    <property type="component" value="Unassembled WGS sequence"/>
</dbReference>
<dbReference type="InterPro" id="IPR018181">
    <property type="entry name" value="Heat_shock_70_CS"/>
</dbReference>
<sequence>MSDEPIPTSTNTLSKPIPTTTTDSSPSNPHIKTITSEASENSNICDAVAIDIGTSKCKIAVCKERYIQIVEHEANRSVPSYIAYSEQREWLVGRMAENYAVCLQNVIYDVDSVYRSGDEDRDLVEVIQKDEIVKYYHAKLCENIEKARGVCKEIKPKFILLAGGSTRIPLISESLSGVFKDATICSFLNVDEAETSSNSSSQPQQKAAIGIDLGTTFSCVSVMENGRPFTIPNDHGRNTTPSVVAFDGDNVLTGTAATDSAVPPTNLVYDSKRLLGWQFKDEAVQAGIKTWPFKMADINGKPHYETAKGKTLQYIEPEFVSAEVLKHMKKTADKYFLQNNKVLRGAVVTVPAYFVDRQRQATMEAAKKAGINVLRLVTEPVAAAVAYSFQHTQTTKSTVLVYDLGGGTFDVTVAEIEGSRVIVKTISGNLHLGGQDFDKNLLDYVIETFKTETGVDLTDDTKKKALKRVRAAVVKAKESLSFREDASVHVEAVNNDQDLHIKLTREDMNRLNGDLFRGTMQVVDDAINKVEPAATVDNIDQVILVGGSTRIPMVQELLIQKFGKDKLRMNVNQDEAVAQGAAILANGLINRNSAISVTDVLPFTIGMAYRGMLMEEAFKKGTRYPCETVIHSETAFDNQTSVSQEIYQGERANCRLNIKLGQVTLDGLKRVPKGNKLETKFVIDENGMLNVTLTELATKKSSTIEISYDSEAAREDEEFRQRVSERNNVEDEVYQIQKTLESLKDSTEISAQTHEDLMKKIRSFLDWTDPLPELKDLRPRLKTLKQKLAQIITKNIPAGNMQ</sequence>
<dbReference type="PANTHER" id="PTHR19375">
    <property type="entry name" value="HEAT SHOCK PROTEIN 70KDA"/>
    <property type="match status" value="1"/>
</dbReference>
<dbReference type="CDD" id="cd24028">
    <property type="entry name" value="ASKHA_NBD_HSP70_HSPA1-like"/>
    <property type="match status" value="1"/>
</dbReference>
<dbReference type="Gene3D" id="3.90.640.10">
    <property type="entry name" value="Actin, Chain A, domain 4"/>
    <property type="match status" value="1"/>
</dbReference>
<dbReference type="SUPFAM" id="SSF100920">
    <property type="entry name" value="Heat shock protein 70kD (HSP70), peptide-binding domain"/>
    <property type="match status" value="1"/>
</dbReference>
<dbReference type="InterPro" id="IPR013126">
    <property type="entry name" value="Hsp_70_fam"/>
</dbReference>
<keyword evidence="4" id="KW-0143">Chaperone</keyword>
<evidence type="ECO:0000313" key="6">
    <source>
        <dbReference type="EMBL" id="PAV84032.1"/>
    </source>
</evidence>
<dbReference type="Gene3D" id="3.30.30.30">
    <property type="match status" value="1"/>
</dbReference>
<dbReference type="PROSITE" id="PS00297">
    <property type="entry name" value="HSP70_1"/>
    <property type="match status" value="1"/>
</dbReference>
<gene>
    <name evidence="6" type="ORF">WR25_14461</name>
</gene>
<protein>
    <submittedName>
        <fullName evidence="6">Uncharacterized protein</fullName>
    </submittedName>
</protein>
<evidence type="ECO:0000256" key="5">
    <source>
        <dbReference type="SAM" id="MobiDB-lite"/>
    </source>
</evidence>
<dbReference type="FunFam" id="3.90.640.10:FF:000003">
    <property type="entry name" value="Molecular chaperone DnaK"/>
    <property type="match status" value="1"/>
</dbReference>
<evidence type="ECO:0000256" key="2">
    <source>
        <dbReference type="ARBA" id="ARBA00022741"/>
    </source>
</evidence>
<evidence type="ECO:0000313" key="7">
    <source>
        <dbReference type="Proteomes" id="UP000218231"/>
    </source>
</evidence>
<keyword evidence="2" id="KW-0547">Nucleotide-binding</keyword>
<name>A0A2A2LCU5_9BILA</name>
<dbReference type="InterPro" id="IPR043129">
    <property type="entry name" value="ATPase_NBD"/>
</dbReference>
<dbReference type="AlphaFoldDB" id="A0A2A2LCU5"/>
<evidence type="ECO:0000256" key="4">
    <source>
        <dbReference type="ARBA" id="ARBA00023186"/>
    </source>
</evidence>
<reference evidence="6 7" key="1">
    <citation type="journal article" date="2017" name="Curr. Biol.">
        <title>Genome architecture and evolution of a unichromosomal asexual nematode.</title>
        <authorList>
            <person name="Fradin H."/>
            <person name="Zegar C."/>
            <person name="Gutwein M."/>
            <person name="Lucas J."/>
            <person name="Kovtun M."/>
            <person name="Corcoran D."/>
            <person name="Baugh L.R."/>
            <person name="Kiontke K."/>
            <person name="Gunsalus K."/>
            <person name="Fitch D.H."/>
            <person name="Piano F."/>
        </authorList>
    </citation>
    <scope>NUCLEOTIDE SEQUENCE [LARGE SCALE GENOMIC DNA]</scope>
    <source>
        <strain evidence="6">PF1309</strain>
    </source>
</reference>
<dbReference type="FunFam" id="3.30.420.40:FF:000046">
    <property type="entry name" value="Chaperone protein HscA"/>
    <property type="match status" value="1"/>
</dbReference>
<dbReference type="InterPro" id="IPR029047">
    <property type="entry name" value="HSP70_peptide-bd_sf"/>
</dbReference>
<dbReference type="InterPro" id="IPR029048">
    <property type="entry name" value="HSP70_C_sf"/>
</dbReference>
<dbReference type="EMBL" id="LIAE01006897">
    <property type="protein sequence ID" value="PAV84032.1"/>
    <property type="molecule type" value="Genomic_DNA"/>
</dbReference>
<dbReference type="GO" id="GO:0140662">
    <property type="term" value="F:ATP-dependent protein folding chaperone"/>
    <property type="evidence" value="ECO:0007669"/>
    <property type="project" value="InterPro"/>
</dbReference>
<dbReference type="PRINTS" id="PR00301">
    <property type="entry name" value="HEATSHOCK70"/>
</dbReference>
<dbReference type="Pfam" id="PF00012">
    <property type="entry name" value="HSP70"/>
    <property type="match status" value="2"/>
</dbReference>
<dbReference type="Gene3D" id="2.60.34.10">
    <property type="entry name" value="Substrate Binding Domain Of DNAk, Chain A, domain 1"/>
    <property type="match status" value="1"/>
</dbReference>
<dbReference type="Gene3D" id="1.20.1270.10">
    <property type="match status" value="1"/>
</dbReference>
<organism evidence="6 7">
    <name type="scientific">Diploscapter pachys</name>
    <dbReference type="NCBI Taxonomy" id="2018661"/>
    <lineage>
        <taxon>Eukaryota</taxon>
        <taxon>Metazoa</taxon>
        <taxon>Ecdysozoa</taxon>
        <taxon>Nematoda</taxon>
        <taxon>Chromadorea</taxon>
        <taxon>Rhabditida</taxon>
        <taxon>Rhabditina</taxon>
        <taxon>Rhabditomorpha</taxon>
        <taxon>Rhabditoidea</taxon>
        <taxon>Rhabditidae</taxon>
        <taxon>Diploscapter</taxon>
    </lineage>
</organism>
<evidence type="ECO:0000256" key="3">
    <source>
        <dbReference type="ARBA" id="ARBA00022840"/>
    </source>
</evidence>
<dbReference type="STRING" id="2018661.A0A2A2LCU5"/>
<dbReference type="FunFam" id="3.30.30.30:FF:000005">
    <property type="entry name" value="Heat shock protein ssb1"/>
    <property type="match status" value="1"/>
</dbReference>
<dbReference type="SUPFAM" id="SSF53067">
    <property type="entry name" value="Actin-like ATPase domain"/>
    <property type="match status" value="4"/>
</dbReference>
<keyword evidence="7" id="KW-1185">Reference proteome</keyword>